<name>A0A7R8YY33_HERIL</name>
<dbReference type="InParanoid" id="A0A7R8YY33"/>
<keyword evidence="1" id="KW-0812">Transmembrane</keyword>
<keyword evidence="3" id="KW-1185">Reference proteome</keyword>
<feature type="transmembrane region" description="Helical" evidence="1">
    <location>
        <begin position="451"/>
        <end position="470"/>
    </location>
</feature>
<evidence type="ECO:0000313" key="3">
    <source>
        <dbReference type="Proteomes" id="UP000594454"/>
    </source>
</evidence>
<dbReference type="AlphaFoldDB" id="A0A7R8YY33"/>
<dbReference type="InterPro" id="IPR022048">
    <property type="entry name" value="Envelope_fusion-like"/>
</dbReference>
<dbReference type="Proteomes" id="UP000594454">
    <property type="component" value="Chromosome 4"/>
</dbReference>
<proteinExistence type="predicted"/>
<dbReference type="EMBL" id="LR899012">
    <property type="protein sequence ID" value="CAD7089015.1"/>
    <property type="molecule type" value="Genomic_DNA"/>
</dbReference>
<dbReference type="OrthoDB" id="7491904at2759"/>
<keyword evidence="1" id="KW-1133">Transmembrane helix</keyword>
<protein>
    <recommendedName>
        <fullName evidence="4">Envelope protein</fullName>
    </recommendedName>
</protein>
<evidence type="ECO:0000256" key="1">
    <source>
        <dbReference type="SAM" id="Phobius"/>
    </source>
</evidence>
<accession>A0A7R8YY33</accession>
<organism evidence="2 3">
    <name type="scientific">Hermetia illucens</name>
    <name type="common">Black soldier fly</name>
    <dbReference type="NCBI Taxonomy" id="343691"/>
    <lineage>
        <taxon>Eukaryota</taxon>
        <taxon>Metazoa</taxon>
        <taxon>Ecdysozoa</taxon>
        <taxon>Arthropoda</taxon>
        <taxon>Hexapoda</taxon>
        <taxon>Insecta</taxon>
        <taxon>Pterygota</taxon>
        <taxon>Neoptera</taxon>
        <taxon>Endopterygota</taxon>
        <taxon>Diptera</taxon>
        <taxon>Brachycera</taxon>
        <taxon>Stratiomyomorpha</taxon>
        <taxon>Stratiomyidae</taxon>
        <taxon>Hermetiinae</taxon>
        <taxon>Hermetia</taxon>
    </lineage>
</organism>
<keyword evidence="1" id="KW-0472">Membrane</keyword>
<reference evidence="2 3" key="1">
    <citation type="submission" date="2020-11" db="EMBL/GenBank/DDBJ databases">
        <authorList>
            <person name="Wallbank WR R."/>
            <person name="Pardo Diaz C."/>
            <person name="Kozak K."/>
            <person name="Martin S."/>
            <person name="Jiggins C."/>
            <person name="Moest M."/>
            <person name="Warren A I."/>
            <person name="Generalovic N T."/>
            <person name="Byers J.R.P. K."/>
            <person name="Montejo-Kovacevich G."/>
            <person name="Yen C E."/>
        </authorList>
    </citation>
    <scope>NUCLEOTIDE SEQUENCE [LARGE SCALE GENOMIC DNA]</scope>
</reference>
<sequence length="495" mass="57001">MCAYTSSLKMNLAVIVSTFIVGGNAGHCSDVIEEWKAFNIFTAITAILMIPITPTTGLLNVFDINEQGGFMILHSDKIDIVSRYSLVVHIVDTTEILELLNNFEINVDRLDRGHKELLLNELKHLRHKVNTIIPGVSRQKRGVMNFFGHAQKWLFGTLTEDDKGQLTKFLETTKTNSDNAIKAINEQVIINSEFRKKIIELKKLVLLDRIKLTSKIDSIESSSESSSLYYDQLFKIQALKARIEHLQNTIVSAKYGILHPNILTDEEIQEFKIDFVKIQHIKLGVTKFQDNLLLFVIKIPSEYIKVQSKMIIPIPNYERKEIDSPIETIFEYNEIVYRYEPMKPLNELKETNHCIYKKNCKMTKLNTTKVLGIDDQTVIVKNGNFVNISQNCDARKLLIENNALMQFSGCEIKILDYYFSNDKITFDDIIIENTNNIHNIEELQFYLKMNYGIDIVLILIVIVLIFVPFMNYRKLKISKSICKPWNSGSILSFQA</sequence>
<dbReference type="Pfam" id="PF12259">
    <property type="entry name" value="Baculo_F"/>
    <property type="match status" value="1"/>
</dbReference>
<evidence type="ECO:0008006" key="4">
    <source>
        <dbReference type="Google" id="ProtNLM"/>
    </source>
</evidence>
<gene>
    <name evidence="2" type="ORF">HERILL_LOCUS11598</name>
</gene>
<evidence type="ECO:0000313" key="2">
    <source>
        <dbReference type="EMBL" id="CAD7089015.1"/>
    </source>
</evidence>